<gene>
    <name evidence="5" type="ORF">KC19_6G085200</name>
</gene>
<keyword evidence="3" id="KW-0687">Ribonucleoprotein</keyword>
<evidence type="ECO:0000256" key="1">
    <source>
        <dbReference type="ARBA" id="ARBA00006640"/>
    </source>
</evidence>
<dbReference type="PANTHER" id="PTHR37228:SF1">
    <property type="entry name" value="RIBOSOMAL PROTEIN S21 FAMILY PROTEIN"/>
    <property type="match status" value="1"/>
</dbReference>
<reference evidence="5 6" key="1">
    <citation type="submission" date="2020-06" db="EMBL/GenBank/DDBJ databases">
        <title>WGS assembly of Ceratodon purpureus strain R40.</title>
        <authorList>
            <person name="Carey S.B."/>
            <person name="Jenkins J."/>
            <person name="Shu S."/>
            <person name="Lovell J.T."/>
            <person name="Sreedasyam A."/>
            <person name="Maumus F."/>
            <person name="Tiley G.P."/>
            <person name="Fernandez-Pozo N."/>
            <person name="Barry K."/>
            <person name="Chen C."/>
            <person name="Wang M."/>
            <person name="Lipzen A."/>
            <person name="Daum C."/>
            <person name="Saski C.A."/>
            <person name="Payton A.C."/>
            <person name="Mcbreen J.C."/>
            <person name="Conrad R.E."/>
            <person name="Kollar L.M."/>
            <person name="Olsson S."/>
            <person name="Huttunen S."/>
            <person name="Landis J.B."/>
            <person name="Wickett N.J."/>
            <person name="Johnson M.G."/>
            <person name="Rensing S.A."/>
            <person name="Grimwood J."/>
            <person name="Schmutz J."/>
            <person name="Mcdaniel S.F."/>
        </authorList>
    </citation>
    <scope>NUCLEOTIDE SEQUENCE [LARGE SCALE GENOMIC DNA]</scope>
    <source>
        <strain evidence="5 6">R40</strain>
    </source>
</reference>
<dbReference type="GO" id="GO:0006412">
    <property type="term" value="P:translation"/>
    <property type="evidence" value="ECO:0007669"/>
    <property type="project" value="InterPro"/>
</dbReference>
<dbReference type="InterPro" id="IPR001911">
    <property type="entry name" value="Ribosomal_bS21"/>
</dbReference>
<organism evidence="5 6">
    <name type="scientific">Ceratodon purpureus</name>
    <name type="common">Fire moss</name>
    <name type="synonym">Dicranum purpureum</name>
    <dbReference type="NCBI Taxonomy" id="3225"/>
    <lineage>
        <taxon>Eukaryota</taxon>
        <taxon>Viridiplantae</taxon>
        <taxon>Streptophyta</taxon>
        <taxon>Embryophyta</taxon>
        <taxon>Bryophyta</taxon>
        <taxon>Bryophytina</taxon>
        <taxon>Bryopsida</taxon>
        <taxon>Dicranidae</taxon>
        <taxon>Pseudoditrichales</taxon>
        <taxon>Ditrichaceae</taxon>
        <taxon>Ceratodon</taxon>
    </lineage>
</organism>
<sequence>MAALLRSIAQRCRVVSTAGSRLNGSPASLNVGGFEGEKSSAVHRVIRGFMNQSGSGSGDGIRSILCPATHSLGVSQGLWGQRAGLVSQYGGMLGAGNQQVRNVMVEVTNDDLERAIRKMKRRLKDDNGIKLLRERQYHRKPSELKVLARKERDKRIAKKAFRAKLKWITARQARGF</sequence>
<dbReference type="NCBIfam" id="TIGR00030">
    <property type="entry name" value="S21p"/>
    <property type="match status" value="1"/>
</dbReference>
<comment type="similarity">
    <text evidence="1">Belongs to the bacterial ribosomal protein bS21 family.</text>
</comment>
<comment type="caution">
    <text evidence="5">The sequence shown here is derived from an EMBL/GenBank/DDBJ whole genome shotgun (WGS) entry which is preliminary data.</text>
</comment>
<evidence type="ECO:0000256" key="3">
    <source>
        <dbReference type="ARBA" id="ARBA00023274"/>
    </source>
</evidence>
<protein>
    <submittedName>
        <fullName evidence="5">Uncharacterized protein</fullName>
    </submittedName>
</protein>
<evidence type="ECO:0000256" key="4">
    <source>
        <dbReference type="SAM" id="Coils"/>
    </source>
</evidence>
<keyword evidence="4" id="KW-0175">Coiled coil</keyword>
<evidence type="ECO:0000313" key="5">
    <source>
        <dbReference type="EMBL" id="KAG0569361.1"/>
    </source>
</evidence>
<evidence type="ECO:0000313" key="6">
    <source>
        <dbReference type="Proteomes" id="UP000822688"/>
    </source>
</evidence>
<dbReference type="GO" id="GO:1990904">
    <property type="term" value="C:ribonucleoprotein complex"/>
    <property type="evidence" value="ECO:0007669"/>
    <property type="project" value="UniProtKB-KW"/>
</dbReference>
<dbReference type="GO" id="GO:0003735">
    <property type="term" value="F:structural constituent of ribosome"/>
    <property type="evidence" value="ECO:0007669"/>
    <property type="project" value="InterPro"/>
</dbReference>
<dbReference type="EMBL" id="CM026427">
    <property type="protein sequence ID" value="KAG0569361.1"/>
    <property type="molecule type" value="Genomic_DNA"/>
</dbReference>
<keyword evidence="6" id="KW-1185">Reference proteome</keyword>
<dbReference type="PANTHER" id="PTHR37228">
    <property type="entry name" value="RIBOSOMAL PROTEIN S21 FAMILY PROTEIN"/>
    <property type="match status" value="1"/>
</dbReference>
<evidence type="ECO:0000256" key="2">
    <source>
        <dbReference type="ARBA" id="ARBA00022980"/>
    </source>
</evidence>
<dbReference type="Proteomes" id="UP000822688">
    <property type="component" value="Chromosome 6"/>
</dbReference>
<accession>A0A8T0HC54</accession>
<dbReference type="Pfam" id="PF01165">
    <property type="entry name" value="Ribosomal_S21"/>
    <property type="match status" value="1"/>
</dbReference>
<feature type="coiled-coil region" evidence="4">
    <location>
        <begin position="102"/>
        <end position="129"/>
    </location>
</feature>
<proteinExistence type="inferred from homology"/>
<dbReference type="AlphaFoldDB" id="A0A8T0HC54"/>
<name>A0A8T0HC54_CERPU</name>
<keyword evidence="2" id="KW-0689">Ribosomal protein</keyword>
<dbReference type="GO" id="GO:0005840">
    <property type="term" value="C:ribosome"/>
    <property type="evidence" value="ECO:0007669"/>
    <property type="project" value="UniProtKB-KW"/>
</dbReference>